<dbReference type="CDD" id="cd00096">
    <property type="entry name" value="Ig"/>
    <property type="match status" value="1"/>
</dbReference>
<dbReference type="SMART" id="SM00409">
    <property type="entry name" value="IG"/>
    <property type="match status" value="5"/>
</dbReference>
<gene>
    <name evidence="8" type="primary">NEPH-3</name>
</gene>
<accession>A0A0H3YJJ7</accession>
<dbReference type="Pfam" id="PF07686">
    <property type="entry name" value="V-set"/>
    <property type="match status" value="1"/>
</dbReference>
<dbReference type="InterPro" id="IPR003599">
    <property type="entry name" value="Ig_sub"/>
</dbReference>
<evidence type="ECO:0000256" key="6">
    <source>
        <dbReference type="SAM" id="Phobius"/>
    </source>
</evidence>
<feature type="transmembrane region" description="Helical" evidence="6">
    <location>
        <begin position="556"/>
        <end position="580"/>
    </location>
</feature>
<evidence type="ECO:0000256" key="1">
    <source>
        <dbReference type="ARBA" id="ARBA00004479"/>
    </source>
</evidence>
<dbReference type="InterPro" id="IPR013783">
    <property type="entry name" value="Ig-like_fold"/>
</dbReference>
<keyword evidence="3" id="KW-1015">Disulfide bond</keyword>
<dbReference type="OrthoDB" id="6413693at2759"/>
<feature type="domain" description="Ig-like" evidence="7">
    <location>
        <begin position="17"/>
        <end position="142"/>
    </location>
</feature>
<protein>
    <submittedName>
        <fullName evidence="8">NEPH-3</fullName>
    </submittedName>
</protein>
<dbReference type="AlphaFoldDB" id="A0A0H3YJJ7"/>
<evidence type="ECO:0000256" key="4">
    <source>
        <dbReference type="ARBA" id="ARBA00023180"/>
    </source>
</evidence>
<proteinExistence type="evidence at transcript level"/>
<dbReference type="Pfam" id="PF13927">
    <property type="entry name" value="Ig_3"/>
    <property type="match status" value="1"/>
</dbReference>
<dbReference type="GO" id="GO:0050839">
    <property type="term" value="F:cell adhesion molecule binding"/>
    <property type="evidence" value="ECO:0007669"/>
    <property type="project" value="TreeGrafter"/>
</dbReference>
<dbReference type="EMBL" id="KT163766">
    <property type="protein sequence ID" value="AKN21716.1"/>
    <property type="molecule type" value="mRNA"/>
</dbReference>
<feature type="domain" description="Ig-like" evidence="7">
    <location>
        <begin position="368"/>
        <end position="435"/>
    </location>
</feature>
<dbReference type="Gene3D" id="2.60.40.10">
    <property type="entry name" value="Immunoglobulins"/>
    <property type="match status" value="4"/>
</dbReference>
<keyword evidence="2 6" id="KW-0472">Membrane</keyword>
<dbReference type="InterPro" id="IPR003598">
    <property type="entry name" value="Ig_sub2"/>
</dbReference>
<sequence>SDNFGIIYQIYLIISEPMLLMVTISILVSVNGIESVDDYILVHPERQVAALNSTITLKCRVKVVEKYEVHWVKDGFGLGNSRTDIRQYGQRKPHQFRFDLPFNLAEGEYDLRITDLELFDEGVFYCQIVVNGKAYSSQKVLVQVLVPSDKPQLVQINKIGPQAIRNEKNPIIVNDGEYLHIKCIAKNGRPGASLYWYLNEIKIEAQKNGVLNETFLNGKITITSESSENLPKLYDVVNSLELKIVSLKNGNWLKCLAINNGYTNQKLNYTSAQIVVYTVPIVVINVYPKKQNNIFIENDIVEFTCSASGRPSDFHWAWTIGDESLVNIRDPKYKLKITRVDHGKKITCCATSKSIGCNSTNILVKYGPNFKDSDSLTIYAASIGENMQMECRADGNPEPLITWQRISSNEVIARGSILLRNDIQADDFGDYICKAAVKEFPERHKYIYLGEKGPPEIKNPSVSYGREGQSARLSCTIKSIPFPNDNEIKWIFKNKQLLEGTRHKMYRQINEKIVISVLHILSVQPHDFGDYNCSVSTKYGSDMATIILLRKSETPMLMIVGATIIFLFILLVIIVVLCICQRRKFKDEYMKGNPSSPEIPLHHEAKSTLIDSDCQCNPNLYSWIPQSFDVKSQNDVLSKIHYQDGNFWPNSQEIESCYSNSVPDSQSSNKSVKITKHENANTNPILYNMHTIGTNTLNRYSTNMPFTNLPIPREKDPRFCDSSQCTQYLYQNLYNPVVEHNSQLNPTESTASPIYIVKKPANKKHQIQFQTDFYSPGKPIIKNKLNSGSANMEMYTDHQNTKLISDYASNI</sequence>
<keyword evidence="5" id="KW-0393">Immunoglobulin domain</keyword>
<feature type="non-terminal residue" evidence="8">
    <location>
        <position position="1"/>
    </location>
</feature>
<keyword evidence="6" id="KW-1133">Transmembrane helix</keyword>
<comment type="subcellular location">
    <subcellularLocation>
        <location evidence="1">Membrane</location>
        <topology evidence="1">Single-pass type I membrane protein</topology>
    </subcellularLocation>
</comment>
<dbReference type="InterPro" id="IPR007110">
    <property type="entry name" value="Ig-like_dom"/>
</dbReference>
<keyword evidence="6" id="KW-0812">Transmembrane</keyword>
<evidence type="ECO:0000313" key="8">
    <source>
        <dbReference type="EMBL" id="AKN21716.1"/>
    </source>
</evidence>
<dbReference type="SMART" id="SM00406">
    <property type="entry name" value="IGv"/>
    <property type="match status" value="2"/>
</dbReference>
<dbReference type="PANTHER" id="PTHR11640:SF31">
    <property type="entry name" value="IRREGULAR CHIASM C-ROUGHEST PROTEIN-RELATED"/>
    <property type="match status" value="1"/>
</dbReference>
<dbReference type="GO" id="GO:0098609">
    <property type="term" value="P:cell-cell adhesion"/>
    <property type="evidence" value="ECO:0007669"/>
    <property type="project" value="TreeGrafter"/>
</dbReference>
<dbReference type="GO" id="GO:0005911">
    <property type="term" value="C:cell-cell junction"/>
    <property type="evidence" value="ECO:0007669"/>
    <property type="project" value="TreeGrafter"/>
</dbReference>
<dbReference type="PROSITE" id="PS50835">
    <property type="entry name" value="IG_LIKE"/>
    <property type="match status" value="5"/>
</dbReference>
<feature type="domain" description="Ig-like" evidence="7">
    <location>
        <begin position="454"/>
        <end position="547"/>
    </location>
</feature>
<feature type="domain" description="Ig-like" evidence="7">
    <location>
        <begin position="161"/>
        <end position="268"/>
    </location>
</feature>
<evidence type="ECO:0000259" key="7">
    <source>
        <dbReference type="PROSITE" id="PS50835"/>
    </source>
</evidence>
<dbReference type="Pfam" id="PF00047">
    <property type="entry name" value="ig"/>
    <property type="match status" value="1"/>
</dbReference>
<organism evidence="8">
    <name type="scientific">Schmidtea mediterranea</name>
    <name type="common">Freshwater planarian flatworm</name>
    <dbReference type="NCBI Taxonomy" id="79327"/>
    <lineage>
        <taxon>Eukaryota</taxon>
        <taxon>Metazoa</taxon>
        <taxon>Spiralia</taxon>
        <taxon>Lophotrochozoa</taxon>
        <taxon>Platyhelminthes</taxon>
        <taxon>Rhabditophora</taxon>
        <taxon>Seriata</taxon>
        <taxon>Tricladida</taxon>
        <taxon>Continenticola</taxon>
        <taxon>Geoplanoidea</taxon>
        <taxon>Dugesiidae</taxon>
        <taxon>Schmidtea</taxon>
    </lineage>
</organism>
<reference evidence="8" key="1">
    <citation type="journal article" date="2015" name="Elife">
        <title>Stem cells and fluid flow drive cyst formation in an invertebrate excretory organ.</title>
        <authorList>
            <person name="Thi-Kim Vu H."/>
            <person name="Rink J.C."/>
            <person name="McKinney S.A."/>
            <person name="McClain M."/>
            <person name="Lakshmanaperumal N."/>
            <person name="Alexander R."/>
            <person name="Sanchez Alvarado A."/>
        </authorList>
    </citation>
    <scope>NUCLEOTIDE SEQUENCE</scope>
</reference>
<evidence type="ECO:0000256" key="3">
    <source>
        <dbReference type="ARBA" id="ARBA00023157"/>
    </source>
</evidence>
<dbReference type="InterPro" id="IPR013151">
    <property type="entry name" value="Immunoglobulin_dom"/>
</dbReference>
<name>A0A0H3YJJ7_SCHMD</name>
<dbReference type="InterPro" id="IPR051275">
    <property type="entry name" value="Cell_adhesion_signaling"/>
</dbReference>
<keyword evidence="4" id="KW-0325">Glycoprotein</keyword>
<dbReference type="SMART" id="SM00408">
    <property type="entry name" value="IGc2"/>
    <property type="match status" value="3"/>
</dbReference>
<evidence type="ECO:0000256" key="2">
    <source>
        <dbReference type="ARBA" id="ARBA00023136"/>
    </source>
</evidence>
<dbReference type="InterPro" id="IPR036179">
    <property type="entry name" value="Ig-like_dom_sf"/>
</dbReference>
<evidence type="ECO:0000256" key="5">
    <source>
        <dbReference type="ARBA" id="ARBA00023319"/>
    </source>
</evidence>
<feature type="domain" description="Ig-like" evidence="7">
    <location>
        <begin position="280"/>
        <end position="364"/>
    </location>
</feature>
<dbReference type="InterPro" id="IPR013106">
    <property type="entry name" value="Ig_V-set"/>
</dbReference>
<dbReference type="GO" id="GO:0005886">
    <property type="term" value="C:plasma membrane"/>
    <property type="evidence" value="ECO:0007669"/>
    <property type="project" value="TreeGrafter"/>
</dbReference>
<dbReference type="SUPFAM" id="SSF48726">
    <property type="entry name" value="Immunoglobulin"/>
    <property type="match status" value="4"/>
</dbReference>
<dbReference type="PANTHER" id="PTHR11640">
    <property type="entry name" value="NEPHRIN"/>
    <property type="match status" value="1"/>
</dbReference>